<dbReference type="Pfam" id="PF20455">
    <property type="entry name" value="DUF6708"/>
    <property type="match status" value="1"/>
</dbReference>
<name>A0A242ND47_9GAMM</name>
<evidence type="ECO:0000313" key="4">
    <source>
        <dbReference type="EMBL" id="OTQ07995.1"/>
    </source>
</evidence>
<feature type="domain" description="DUF6708" evidence="2">
    <location>
        <begin position="96"/>
        <end position="223"/>
    </location>
</feature>
<accession>A0A242ND47</accession>
<feature type="transmembrane region" description="Helical" evidence="1">
    <location>
        <begin position="83"/>
        <end position="103"/>
    </location>
</feature>
<proteinExistence type="predicted"/>
<keyword evidence="5" id="KW-1185">Reference proteome</keyword>
<keyword evidence="1" id="KW-1133">Transmembrane helix</keyword>
<organism evidence="3 6">
    <name type="scientific">Gilliamella apicola</name>
    <dbReference type="NCBI Taxonomy" id="1196095"/>
    <lineage>
        <taxon>Bacteria</taxon>
        <taxon>Pseudomonadati</taxon>
        <taxon>Pseudomonadota</taxon>
        <taxon>Gammaproteobacteria</taxon>
        <taxon>Orbales</taxon>
        <taxon>Orbaceae</taxon>
        <taxon>Gilliamella</taxon>
    </lineage>
</organism>
<sequence length="273" mass="32155">MPSQYRPQILGWIDDLDKGTNYLSGADDRLLYANDNYCAFLRKTSSDQIFYLCISTIIIVCLIPAIYICFLLIFDLISKKENFILLIVIIGQIFSFLAIYLMIPELYQNLFTRRGCPIIFNRKTNKVYINESYFFNFTSFKNPIHFLKPNKKRIKEYDWADLHGIVVHNFSTYSLNTTILMVCEPGTHKTIDHVLLDPLRYGIGSYQVWGWVNNFMCFNDLISLNDGKYTWEQETPFKKDIIQDQGWPEWMVEAFNALSLEHLSEIKQKYHVQ</sequence>
<evidence type="ECO:0000259" key="2">
    <source>
        <dbReference type="Pfam" id="PF20455"/>
    </source>
</evidence>
<evidence type="ECO:0000313" key="6">
    <source>
        <dbReference type="Proteomes" id="UP000194977"/>
    </source>
</evidence>
<feature type="transmembrane region" description="Helical" evidence="1">
    <location>
        <begin position="49"/>
        <end position="77"/>
    </location>
</feature>
<dbReference type="EMBL" id="NART01000120">
    <property type="protein sequence ID" value="OTQ07995.1"/>
    <property type="molecule type" value="Genomic_DNA"/>
</dbReference>
<dbReference type="RefSeq" id="WP_086271195.1">
    <property type="nucleotide sequence ID" value="NZ_MZNE01000105.1"/>
</dbReference>
<keyword evidence="1" id="KW-0812">Transmembrane</keyword>
<protein>
    <recommendedName>
        <fullName evidence="2">DUF6708 domain-containing protein</fullName>
    </recommendedName>
</protein>
<evidence type="ECO:0000313" key="5">
    <source>
        <dbReference type="Proteomes" id="UP000194800"/>
    </source>
</evidence>
<keyword evidence="1" id="KW-0472">Membrane</keyword>
<dbReference type="OrthoDB" id="7066491at2"/>
<dbReference type="InterPro" id="IPR046554">
    <property type="entry name" value="DUF6708"/>
</dbReference>
<dbReference type="AlphaFoldDB" id="A0A242ND47"/>
<dbReference type="EMBL" id="NARP01000062">
    <property type="protein sequence ID" value="OTP97617.1"/>
    <property type="molecule type" value="Genomic_DNA"/>
</dbReference>
<evidence type="ECO:0000256" key="1">
    <source>
        <dbReference type="SAM" id="Phobius"/>
    </source>
</evidence>
<dbReference type="Proteomes" id="UP000194800">
    <property type="component" value="Unassembled WGS sequence"/>
</dbReference>
<dbReference type="Proteomes" id="UP000194977">
    <property type="component" value="Unassembled WGS sequence"/>
</dbReference>
<reference evidence="5 6" key="1">
    <citation type="submission" date="2017-03" db="EMBL/GenBank/DDBJ databases">
        <title>Comparative genomics of honeybee gut symbionts reveal geographically distinct and subgroup specific antibiotic resistance.</title>
        <authorList>
            <person name="Ludvigsen J."/>
            <person name="Porcellato D."/>
            <person name="Labee-Lund T.M."/>
            <person name="Amdam G.V."/>
            <person name="Rudi K."/>
        </authorList>
    </citation>
    <scope>NUCLEOTIDE SEQUENCE [LARGE SCALE GENOMIC DNA]</scope>
    <source>
        <strain evidence="3 6">A-7-12</strain>
        <strain evidence="4 5">A-9-12</strain>
    </source>
</reference>
<comment type="caution">
    <text evidence="3">The sequence shown here is derived from an EMBL/GenBank/DDBJ whole genome shotgun (WGS) entry which is preliminary data.</text>
</comment>
<evidence type="ECO:0000313" key="3">
    <source>
        <dbReference type="EMBL" id="OTP97617.1"/>
    </source>
</evidence>
<gene>
    <name evidence="4" type="ORF">B6C91_13710</name>
    <name evidence="3" type="ORF">B6D08_14100</name>
</gene>